<evidence type="ECO:0000313" key="1">
    <source>
        <dbReference type="EMBL" id="GAA0374319.1"/>
    </source>
</evidence>
<evidence type="ECO:0000313" key="2">
    <source>
        <dbReference type="Proteomes" id="UP001501757"/>
    </source>
</evidence>
<dbReference type="Proteomes" id="UP001501757">
    <property type="component" value="Unassembled WGS sequence"/>
</dbReference>
<accession>A0ABN0XVX1</accession>
<sequence>MRSLSWLILILMPQALADGVVLSVGQSWSRGEAEQHLSTKADSYRLAYLYSTGYQWSVIANHQLSIELEGALNHWEDPWRDKSKQGASLLPVLRYSIPVQSMDWYLGVGAGASYFSDVYLMDRSLGSRWLFETRFELGVQFARRHRLSYGINHYSNAYLAERNQGANMHYLNYSLLW</sequence>
<dbReference type="Gene3D" id="2.40.160.20">
    <property type="match status" value="1"/>
</dbReference>
<comment type="caution">
    <text evidence="1">The sequence shown here is derived from an EMBL/GenBank/DDBJ whole genome shotgun (WGS) entry which is preliminary data.</text>
</comment>
<dbReference type="InterPro" id="IPR018550">
    <property type="entry name" value="Lipid-A_deacylase-rel"/>
</dbReference>
<reference evidence="1 2" key="1">
    <citation type="journal article" date="2019" name="Int. J. Syst. Evol. Microbiol.">
        <title>The Global Catalogue of Microorganisms (GCM) 10K type strain sequencing project: providing services to taxonomists for standard genome sequencing and annotation.</title>
        <authorList>
            <consortium name="The Broad Institute Genomics Platform"/>
            <consortium name="The Broad Institute Genome Sequencing Center for Infectious Disease"/>
            <person name="Wu L."/>
            <person name="Ma J."/>
        </authorList>
    </citation>
    <scope>NUCLEOTIDE SEQUENCE [LARGE SCALE GENOMIC DNA]</scope>
    <source>
        <strain evidence="1 2">JCM 13378</strain>
    </source>
</reference>
<protein>
    <recommendedName>
        <fullName evidence="3">Acyloxyacyl hydrolase</fullName>
    </recommendedName>
</protein>
<keyword evidence="2" id="KW-1185">Reference proteome</keyword>
<dbReference type="RefSeq" id="WP_343847464.1">
    <property type="nucleotide sequence ID" value="NZ_BAAAEI010000031.1"/>
</dbReference>
<proteinExistence type="predicted"/>
<organism evidence="1 2">
    <name type="scientific">Bowmanella denitrificans</name>
    <dbReference type="NCBI Taxonomy" id="366582"/>
    <lineage>
        <taxon>Bacteria</taxon>
        <taxon>Pseudomonadati</taxon>
        <taxon>Pseudomonadota</taxon>
        <taxon>Gammaproteobacteria</taxon>
        <taxon>Alteromonadales</taxon>
        <taxon>Alteromonadaceae</taxon>
        <taxon>Bowmanella</taxon>
    </lineage>
</organism>
<dbReference type="Pfam" id="PF09411">
    <property type="entry name" value="PagL"/>
    <property type="match status" value="1"/>
</dbReference>
<dbReference type="EMBL" id="BAAAEI010000031">
    <property type="protein sequence ID" value="GAA0374319.1"/>
    <property type="molecule type" value="Genomic_DNA"/>
</dbReference>
<gene>
    <name evidence="1" type="ORF">GCM10009092_43180</name>
</gene>
<evidence type="ECO:0008006" key="3">
    <source>
        <dbReference type="Google" id="ProtNLM"/>
    </source>
</evidence>
<name>A0ABN0XVX1_9ALTE</name>